<dbReference type="SMART" id="SM00327">
    <property type="entry name" value="VWA"/>
    <property type="match status" value="1"/>
</dbReference>
<dbReference type="RefSeq" id="WP_145052139.1">
    <property type="nucleotide sequence ID" value="NZ_CP036433.1"/>
</dbReference>
<keyword evidence="1" id="KW-1133">Transmembrane helix</keyword>
<proteinExistence type="predicted"/>
<keyword evidence="1" id="KW-0472">Membrane</keyword>
<protein>
    <recommendedName>
        <fullName evidence="2">VWFA domain-containing protein</fullName>
    </recommendedName>
</protein>
<dbReference type="SUPFAM" id="SSF53300">
    <property type="entry name" value="vWA-like"/>
    <property type="match status" value="1"/>
</dbReference>
<dbReference type="PROSITE" id="PS50234">
    <property type="entry name" value="VWFA"/>
    <property type="match status" value="1"/>
</dbReference>
<keyword evidence="4" id="KW-1185">Reference proteome</keyword>
<evidence type="ECO:0000313" key="3">
    <source>
        <dbReference type="EMBL" id="QDU94180.1"/>
    </source>
</evidence>
<accession>A0A518DQR2</accession>
<feature type="transmembrane region" description="Helical" evidence="1">
    <location>
        <begin position="102"/>
        <end position="126"/>
    </location>
</feature>
<keyword evidence="1" id="KW-0812">Transmembrane</keyword>
<reference evidence="3 4" key="1">
    <citation type="submission" date="2019-02" db="EMBL/GenBank/DDBJ databases">
        <title>Deep-cultivation of Planctomycetes and their phenomic and genomic characterization uncovers novel biology.</title>
        <authorList>
            <person name="Wiegand S."/>
            <person name="Jogler M."/>
            <person name="Boedeker C."/>
            <person name="Pinto D."/>
            <person name="Vollmers J."/>
            <person name="Rivas-Marin E."/>
            <person name="Kohn T."/>
            <person name="Peeters S.H."/>
            <person name="Heuer A."/>
            <person name="Rast P."/>
            <person name="Oberbeckmann S."/>
            <person name="Bunk B."/>
            <person name="Jeske O."/>
            <person name="Meyerdierks A."/>
            <person name="Storesund J.E."/>
            <person name="Kallscheuer N."/>
            <person name="Luecker S."/>
            <person name="Lage O.M."/>
            <person name="Pohl T."/>
            <person name="Merkel B.J."/>
            <person name="Hornburger P."/>
            <person name="Mueller R.-W."/>
            <person name="Bruemmer F."/>
            <person name="Labrenz M."/>
            <person name="Spormann A.M."/>
            <person name="Op den Camp H."/>
            <person name="Overmann J."/>
            <person name="Amann R."/>
            <person name="Jetten M.S.M."/>
            <person name="Mascher T."/>
            <person name="Medema M.H."/>
            <person name="Devos D.P."/>
            <person name="Kaster A.-K."/>
            <person name="Ovreas L."/>
            <person name="Rohde M."/>
            <person name="Galperin M.Y."/>
            <person name="Jogler C."/>
        </authorList>
    </citation>
    <scope>NUCLEOTIDE SEQUENCE [LARGE SCALE GENOMIC DNA]</scope>
    <source>
        <strain evidence="3 4">Pla85_3_4</strain>
    </source>
</reference>
<dbReference type="AlphaFoldDB" id="A0A518DQR2"/>
<dbReference type="OrthoDB" id="290391at2"/>
<dbReference type="Gene3D" id="3.40.50.410">
    <property type="entry name" value="von Willebrand factor, type A domain"/>
    <property type="match status" value="1"/>
</dbReference>
<dbReference type="KEGG" id="lcre:Pla8534_19680"/>
<evidence type="ECO:0000259" key="2">
    <source>
        <dbReference type="PROSITE" id="PS50234"/>
    </source>
</evidence>
<dbReference type="EMBL" id="CP036433">
    <property type="protein sequence ID" value="QDU94180.1"/>
    <property type="molecule type" value="Genomic_DNA"/>
</dbReference>
<dbReference type="InterPro" id="IPR002035">
    <property type="entry name" value="VWF_A"/>
</dbReference>
<dbReference type="InterPro" id="IPR036465">
    <property type="entry name" value="vWFA_dom_sf"/>
</dbReference>
<dbReference type="Pfam" id="PF13519">
    <property type="entry name" value="VWA_2"/>
    <property type="match status" value="1"/>
</dbReference>
<feature type="domain" description="VWFA" evidence="2">
    <location>
        <begin position="364"/>
        <end position="502"/>
    </location>
</feature>
<sequence length="705" mass="76637">MTSDSDPQLDEHLRAAPLPDGMLARLRRIADEPQWDEARIDTELQQVEMPAGFTQRLRELGSDLAADHQQDVVLNQVEIPWGLQARLKNIAAARPVFYGRRLAVAALLLLTLNLVQGALLTGAAWVGRPPAQALQRVVVDSQPLNLTARFTPIFESTAALPAVTPRPAPVRLSPDLVHDATQVSLAVWEPDPPGPAGTLFRELAAGFHPESDLLATRYGLLTSPYSSAVDLPDLEVASTPQPRGMEPPLTPGFDRRFLLKNWTHPVVVPALNRKLLDSPAPFSTGSDSFEAAERQMQQGRWPDPRQVRVEDFLAATSVGLDAPAAGRLKPQLNAAPGLFRPSAHALYASVQAGPQSTRQTPAAHLTLVIDISAAPGAAQRLQMVREAVAELFQYMNGRDRLSILLVEDEPRMIIEGASRLNASEVHFALAQAEPAVSPDLSAGLHRALLTADPIEEQHTLAKRVLLVTDGRSQIAPALSDKLCELMRLSAEAEGETHIVTIGSREFPTAAKLCQAGGGNLSAARNARDLRYAMLRVVTGDSPVIAAEVTAQIHFNPQRVIAYRMLGHESVALGGLLSGEASVEIRALESAGVLFEVWLRGDGEGQVARLETHWRDPQTGESQTATAVLRASQVATEFAKGPPALQQAVLSAQVAEVLRDSPFAGERDLTNVRAALHEHESQLRFYPGYERLRQLVDRLSTFRRMR</sequence>
<organism evidence="3 4">
    <name type="scientific">Lignipirellula cremea</name>
    <dbReference type="NCBI Taxonomy" id="2528010"/>
    <lineage>
        <taxon>Bacteria</taxon>
        <taxon>Pseudomonadati</taxon>
        <taxon>Planctomycetota</taxon>
        <taxon>Planctomycetia</taxon>
        <taxon>Pirellulales</taxon>
        <taxon>Pirellulaceae</taxon>
        <taxon>Lignipirellula</taxon>
    </lineage>
</organism>
<name>A0A518DQR2_9BACT</name>
<gene>
    <name evidence="3" type="ORF">Pla8534_19680</name>
</gene>
<evidence type="ECO:0000256" key="1">
    <source>
        <dbReference type="SAM" id="Phobius"/>
    </source>
</evidence>
<dbReference type="Proteomes" id="UP000317648">
    <property type="component" value="Chromosome"/>
</dbReference>
<evidence type="ECO:0000313" key="4">
    <source>
        <dbReference type="Proteomes" id="UP000317648"/>
    </source>
</evidence>